<dbReference type="AlphaFoldDB" id="A0A1H9AG73"/>
<dbReference type="Proteomes" id="UP000199233">
    <property type="component" value="Unassembled WGS sequence"/>
</dbReference>
<reference evidence="1 2" key="1">
    <citation type="submission" date="2016-10" db="EMBL/GenBank/DDBJ databases">
        <authorList>
            <person name="de Groot N.N."/>
        </authorList>
    </citation>
    <scope>NUCLEOTIDE SEQUENCE [LARGE SCALE GENOMIC DNA]</scope>
    <source>
        <strain evidence="1 2">DSM 25927</strain>
    </source>
</reference>
<dbReference type="OrthoDB" id="6117641at2"/>
<evidence type="ECO:0000313" key="1">
    <source>
        <dbReference type="EMBL" id="SEP75423.1"/>
    </source>
</evidence>
<dbReference type="RefSeq" id="WP_143068809.1">
    <property type="nucleotide sequence ID" value="NZ_FOFS01000001.1"/>
</dbReference>
<dbReference type="STRING" id="489703.SAMN04488038_101386"/>
<proteinExistence type="predicted"/>
<protein>
    <recommendedName>
        <fullName evidence="3">Lipoprotein</fullName>
    </recommendedName>
</protein>
<evidence type="ECO:0000313" key="2">
    <source>
        <dbReference type="Proteomes" id="UP000199233"/>
    </source>
</evidence>
<evidence type="ECO:0008006" key="3">
    <source>
        <dbReference type="Google" id="ProtNLM"/>
    </source>
</evidence>
<dbReference type="PROSITE" id="PS51257">
    <property type="entry name" value="PROKAR_LIPOPROTEIN"/>
    <property type="match status" value="1"/>
</dbReference>
<gene>
    <name evidence="1" type="ORF">SAMN04488038_101386</name>
</gene>
<dbReference type="EMBL" id="FOFS01000001">
    <property type="protein sequence ID" value="SEP75423.1"/>
    <property type="molecule type" value="Genomic_DNA"/>
</dbReference>
<accession>A0A1H9AG73</accession>
<organism evidence="1 2">
    <name type="scientific">Solimonas aquatica</name>
    <dbReference type="NCBI Taxonomy" id="489703"/>
    <lineage>
        <taxon>Bacteria</taxon>
        <taxon>Pseudomonadati</taxon>
        <taxon>Pseudomonadota</taxon>
        <taxon>Gammaproteobacteria</taxon>
        <taxon>Nevskiales</taxon>
        <taxon>Nevskiaceae</taxon>
        <taxon>Solimonas</taxon>
    </lineage>
</organism>
<keyword evidence="2" id="KW-1185">Reference proteome</keyword>
<name>A0A1H9AG73_9GAMM</name>
<sequence length="127" mass="14116">MNAMRLGGSVLLLAVTAACHDGHGGFGDGPGYELLTVPYDVLRPDGQHAQGERVVRYNRISGETWLNDTANALRRIEDSEAIPASRYQVTLTVTSNGHVLVDRIDRKSGAAWYMDSENIWRRYTQPK</sequence>